<reference evidence="1" key="1">
    <citation type="journal article" date="2020" name="Nature">
        <title>Giant virus diversity and host interactions through global metagenomics.</title>
        <authorList>
            <person name="Schulz F."/>
            <person name="Roux S."/>
            <person name="Paez-Espino D."/>
            <person name="Jungbluth S."/>
            <person name="Walsh D.A."/>
            <person name="Denef V.J."/>
            <person name="McMahon K.D."/>
            <person name="Konstantinidis K.T."/>
            <person name="Eloe-Fadrosh E.A."/>
            <person name="Kyrpides N.C."/>
            <person name="Woyke T."/>
        </authorList>
    </citation>
    <scope>NUCLEOTIDE SEQUENCE</scope>
    <source>
        <strain evidence="1">GVMAG-M-3300009185-7</strain>
    </source>
</reference>
<proteinExistence type="predicted"/>
<dbReference type="AlphaFoldDB" id="A0A6C0B1Z6"/>
<evidence type="ECO:0000313" key="1">
    <source>
        <dbReference type="EMBL" id="QHS86106.1"/>
    </source>
</evidence>
<accession>A0A6C0B1Z6</accession>
<dbReference type="EMBL" id="MN739051">
    <property type="protein sequence ID" value="QHS86106.1"/>
    <property type="molecule type" value="Genomic_DNA"/>
</dbReference>
<organism evidence="1">
    <name type="scientific">viral metagenome</name>
    <dbReference type="NCBI Taxonomy" id="1070528"/>
    <lineage>
        <taxon>unclassified sequences</taxon>
        <taxon>metagenomes</taxon>
        <taxon>organismal metagenomes</taxon>
    </lineage>
</organism>
<protein>
    <submittedName>
        <fullName evidence="1">Uncharacterized protein</fullName>
    </submittedName>
</protein>
<sequence length="137" mass="16116">MEIEEDSPKDSKMDEGYQRYMRLHAIVQEINSKPMSRTTEWYTEHNHLLHMYDCHFKTGFTDLHPEITDPIFRANCARLDLLINKLMKEFDSYHWFSLYDYLQFNKTAIAVVDAVHSSIEMADADDEISNMFAGLSV</sequence>
<name>A0A6C0B1Z6_9ZZZZ</name>